<gene>
    <name evidence="1" type="ORF">ACA1_373930</name>
</gene>
<dbReference type="RefSeq" id="XP_004334339.1">
    <property type="nucleotide sequence ID" value="XM_004334291.1"/>
</dbReference>
<dbReference type="KEGG" id="acan:ACA1_373930"/>
<keyword evidence="2" id="KW-1185">Reference proteome</keyword>
<organism evidence="1 2">
    <name type="scientific">Acanthamoeba castellanii (strain ATCC 30010 / Neff)</name>
    <dbReference type="NCBI Taxonomy" id="1257118"/>
    <lineage>
        <taxon>Eukaryota</taxon>
        <taxon>Amoebozoa</taxon>
        <taxon>Discosea</taxon>
        <taxon>Longamoebia</taxon>
        <taxon>Centramoebida</taxon>
        <taxon>Acanthamoebidae</taxon>
        <taxon>Acanthamoeba</taxon>
    </lineage>
</organism>
<dbReference type="Proteomes" id="UP000011083">
    <property type="component" value="Unassembled WGS sequence"/>
</dbReference>
<sequence length="269" mass="30222">MGSHSSRPRHELAEDLFAEHSASGMGALSFMSADLFAYLLNFLEMEDACRLGSLNRFFQALLSPRGYAWRQFYIRSAYYDHEKFLEMDKSNDSNWKSLCASNHRLDTSPLRCGEAFMLQKDLLGCVVDKTYKGPVLVQRVVTKRGVWRGRHLFSVKVEGYSPGRHVPPHGYISAVGIFAGDGTLDTIKEVDIVTFYVNGHKWVMLVGVANDGEGSSKAPWFFYISIKNYAVPAHIPNSKTEQVYRIVPHPPLRTTEYSLAPSSSSSAKE</sequence>
<dbReference type="AlphaFoldDB" id="L8GJF6"/>
<accession>L8GJF6</accession>
<dbReference type="SUPFAM" id="SSF81383">
    <property type="entry name" value="F-box domain"/>
    <property type="match status" value="1"/>
</dbReference>
<name>L8GJF6_ACACF</name>
<dbReference type="GeneID" id="14912796"/>
<protein>
    <submittedName>
        <fullName evidence="1">Uncharacterized protein</fullName>
    </submittedName>
</protein>
<dbReference type="InterPro" id="IPR036047">
    <property type="entry name" value="F-box-like_dom_sf"/>
</dbReference>
<reference evidence="1 2" key="1">
    <citation type="journal article" date="2013" name="Genome Biol.">
        <title>Genome of Acanthamoeba castellanii highlights extensive lateral gene transfer and early evolution of tyrosine kinase signaling.</title>
        <authorList>
            <person name="Clarke M."/>
            <person name="Lohan A.J."/>
            <person name="Liu B."/>
            <person name="Lagkouvardos I."/>
            <person name="Roy S."/>
            <person name="Zafar N."/>
            <person name="Bertelli C."/>
            <person name="Schilde C."/>
            <person name="Kianianmomeni A."/>
            <person name="Burglin T.R."/>
            <person name="Frech C."/>
            <person name="Turcotte B."/>
            <person name="Kopec K.O."/>
            <person name="Synnott J.M."/>
            <person name="Choo C."/>
            <person name="Paponov I."/>
            <person name="Finkler A."/>
            <person name="Soon Heng Tan C."/>
            <person name="Hutchins A.P."/>
            <person name="Weinmeier T."/>
            <person name="Rattei T."/>
            <person name="Chu J.S."/>
            <person name="Gimenez G."/>
            <person name="Irimia M."/>
            <person name="Rigden D.J."/>
            <person name="Fitzpatrick D.A."/>
            <person name="Lorenzo-Morales J."/>
            <person name="Bateman A."/>
            <person name="Chiu C.H."/>
            <person name="Tang P."/>
            <person name="Hegemann P."/>
            <person name="Fromm H."/>
            <person name="Raoult D."/>
            <person name="Greub G."/>
            <person name="Miranda-Saavedra D."/>
            <person name="Chen N."/>
            <person name="Nash P."/>
            <person name="Ginger M.L."/>
            <person name="Horn M."/>
            <person name="Schaap P."/>
            <person name="Caler L."/>
            <person name="Loftus B."/>
        </authorList>
    </citation>
    <scope>NUCLEOTIDE SEQUENCE [LARGE SCALE GENOMIC DNA]</scope>
    <source>
        <strain evidence="1 2">Neff</strain>
    </source>
</reference>
<dbReference type="VEuPathDB" id="AmoebaDB:ACA1_373930"/>
<proteinExistence type="predicted"/>
<dbReference type="EMBL" id="KB008119">
    <property type="protein sequence ID" value="ELR12326.1"/>
    <property type="molecule type" value="Genomic_DNA"/>
</dbReference>
<evidence type="ECO:0000313" key="2">
    <source>
        <dbReference type="Proteomes" id="UP000011083"/>
    </source>
</evidence>
<evidence type="ECO:0000313" key="1">
    <source>
        <dbReference type="EMBL" id="ELR12326.1"/>
    </source>
</evidence>